<accession>A0ABQ5ZZJ6</accession>
<dbReference type="Pfam" id="PF13682">
    <property type="entry name" value="CZB"/>
    <property type="match status" value="1"/>
</dbReference>
<reference evidence="8" key="1">
    <citation type="journal article" date="2019" name="Int. J. Syst. Evol. Microbiol.">
        <title>The Global Catalogue of Microorganisms (GCM) 10K type strain sequencing project: providing services to taxonomists for standard genome sequencing and annotation.</title>
        <authorList>
            <consortium name="The Broad Institute Genomics Platform"/>
            <consortium name="The Broad Institute Genome Sequencing Center for Infectious Disease"/>
            <person name="Wu L."/>
            <person name="Ma J."/>
        </authorList>
    </citation>
    <scope>NUCLEOTIDE SEQUENCE [LARGE SCALE GENOMIC DNA]</scope>
    <source>
        <strain evidence="8">NBRC 100033</strain>
    </source>
</reference>
<dbReference type="InterPro" id="IPR025991">
    <property type="entry name" value="Chemoreceptor_zinc-bind_dom"/>
</dbReference>
<dbReference type="InterPro" id="IPR004089">
    <property type="entry name" value="MCPsignal_dom"/>
</dbReference>
<dbReference type="InterPro" id="IPR004090">
    <property type="entry name" value="Chemotax_Me-accpt_rcpt"/>
</dbReference>
<feature type="coiled-coil region" evidence="5">
    <location>
        <begin position="4"/>
        <end position="49"/>
    </location>
</feature>
<name>A0ABQ5ZZJ6_9GAMM</name>
<dbReference type="Proteomes" id="UP001156682">
    <property type="component" value="Unassembled WGS sequence"/>
</dbReference>
<dbReference type="EMBL" id="BSOR01000015">
    <property type="protein sequence ID" value="GLR63305.1"/>
    <property type="molecule type" value="Genomic_DNA"/>
</dbReference>
<dbReference type="Pfam" id="PF00015">
    <property type="entry name" value="MCPsignal"/>
    <property type="match status" value="1"/>
</dbReference>
<evidence type="ECO:0000256" key="3">
    <source>
        <dbReference type="ARBA" id="ARBA00029447"/>
    </source>
</evidence>
<organism evidence="7 8">
    <name type="scientific">Marinospirillum insulare</name>
    <dbReference type="NCBI Taxonomy" id="217169"/>
    <lineage>
        <taxon>Bacteria</taxon>
        <taxon>Pseudomonadati</taxon>
        <taxon>Pseudomonadota</taxon>
        <taxon>Gammaproteobacteria</taxon>
        <taxon>Oceanospirillales</taxon>
        <taxon>Oceanospirillaceae</taxon>
        <taxon>Marinospirillum</taxon>
    </lineage>
</organism>
<dbReference type="PROSITE" id="PS50111">
    <property type="entry name" value="CHEMOTAXIS_TRANSDUC_2"/>
    <property type="match status" value="1"/>
</dbReference>
<keyword evidence="2 4" id="KW-0807">Transducer</keyword>
<dbReference type="PANTHER" id="PTHR32089:SF70">
    <property type="entry name" value="ENERGY TAXIS MODULATING METHYL ACCEPTING SENSORY TRANSDUCER"/>
    <property type="match status" value="1"/>
</dbReference>
<evidence type="ECO:0000256" key="1">
    <source>
        <dbReference type="ARBA" id="ARBA00004370"/>
    </source>
</evidence>
<dbReference type="PANTHER" id="PTHR32089">
    <property type="entry name" value="METHYL-ACCEPTING CHEMOTAXIS PROTEIN MCPB"/>
    <property type="match status" value="1"/>
</dbReference>
<dbReference type="Gene3D" id="1.20.120.30">
    <property type="entry name" value="Aspartate receptor, ligand-binding domain"/>
    <property type="match status" value="1"/>
</dbReference>
<feature type="domain" description="Methyl-accepting transducer" evidence="6">
    <location>
        <begin position="99"/>
        <end position="260"/>
    </location>
</feature>
<dbReference type="SUPFAM" id="SSF58104">
    <property type="entry name" value="Methyl-accepting chemotaxis protein (MCP) signaling domain"/>
    <property type="match status" value="1"/>
</dbReference>
<gene>
    <name evidence="7" type="ORF">GCM10007878_07400</name>
</gene>
<comment type="caution">
    <text evidence="7">The sequence shown here is derived from an EMBL/GenBank/DDBJ whole genome shotgun (WGS) entry which is preliminary data.</text>
</comment>
<evidence type="ECO:0000259" key="6">
    <source>
        <dbReference type="PROSITE" id="PS50111"/>
    </source>
</evidence>
<keyword evidence="8" id="KW-1185">Reference proteome</keyword>
<protein>
    <submittedName>
        <fullName evidence="7">Chemotaxis protein</fullName>
    </submittedName>
</protein>
<comment type="subcellular location">
    <subcellularLocation>
        <location evidence="1">Membrane</location>
    </subcellularLocation>
</comment>
<comment type="similarity">
    <text evidence="3">Belongs to the methyl-accepting chemotaxis (MCP) protein family.</text>
</comment>
<evidence type="ECO:0000256" key="2">
    <source>
        <dbReference type="ARBA" id="ARBA00023224"/>
    </source>
</evidence>
<evidence type="ECO:0000256" key="4">
    <source>
        <dbReference type="PROSITE-ProRule" id="PRU00284"/>
    </source>
</evidence>
<sequence>MFFGHALKNENLQLRQQLEATQSQHQQEVHKLELEIKRLRNEHQEKSTQCVHIEKVQQVNQRGSTMLNAVRDGLARDTDALRTESKSLQLLDEIFNQTRTAVEQLDRRAKAISQQAEQSSTGARTLEVTAQSIGKLIGSIQEISDQTNLLALNAAIEAARAGEHGRGFAVVADEVRQLAGKASSASGEIEKLIAEIIRQIESIRHLVDVSQASAEDVSSSSIQISSTVDQVINSSDHMQSVIHNTTTNAFLNTVKLDHAVWKAGIYQRISEGRFEESAGDHTACRLGKWYFEGYGSKHYQQLTSFRDLNSPHKAVHEYGNQALEAGARGDMETLVAALEAMEDAGHQVVTFIDQLQEELANK</sequence>
<dbReference type="SMART" id="SM00283">
    <property type="entry name" value="MA"/>
    <property type="match status" value="1"/>
</dbReference>
<keyword evidence="5" id="KW-0175">Coiled coil</keyword>
<proteinExistence type="inferred from homology"/>
<evidence type="ECO:0000256" key="5">
    <source>
        <dbReference type="SAM" id="Coils"/>
    </source>
</evidence>
<dbReference type="PRINTS" id="PR00260">
    <property type="entry name" value="CHEMTRNSDUCR"/>
</dbReference>
<evidence type="ECO:0000313" key="7">
    <source>
        <dbReference type="EMBL" id="GLR63305.1"/>
    </source>
</evidence>
<evidence type="ECO:0000313" key="8">
    <source>
        <dbReference type="Proteomes" id="UP001156682"/>
    </source>
</evidence>
<dbReference type="Gene3D" id="6.10.250.3200">
    <property type="match status" value="1"/>
</dbReference>